<comment type="similarity">
    <text evidence="2">Belongs to the lin-54 family.</text>
</comment>
<dbReference type="PANTHER" id="PTHR12446:SF49">
    <property type="entry name" value="CRC DOMAIN-CONTAINING PROTEIN"/>
    <property type="match status" value="1"/>
</dbReference>
<accession>A0A922ENH8</accession>
<dbReference type="GO" id="GO:0006355">
    <property type="term" value="P:regulation of DNA-templated transcription"/>
    <property type="evidence" value="ECO:0007669"/>
    <property type="project" value="TreeGrafter"/>
</dbReference>
<comment type="subcellular location">
    <subcellularLocation>
        <location evidence="1">Nucleus</location>
    </subcellularLocation>
</comment>
<dbReference type="PANTHER" id="PTHR12446">
    <property type="entry name" value="TESMIN/TSO1-RELATED"/>
    <property type="match status" value="1"/>
</dbReference>
<feature type="compositionally biased region" description="Basic and acidic residues" evidence="4">
    <location>
        <begin position="133"/>
        <end position="150"/>
    </location>
</feature>
<feature type="domain" description="CRC" evidence="5">
    <location>
        <begin position="152"/>
        <end position="276"/>
    </location>
</feature>
<evidence type="ECO:0000313" key="7">
    <source>
        <dbReference type="Proteomes" id="UP000811246"/>
    </source>
</evidence>
<evidence type="ECO:0000256" key="4">
    <source>
        <dbReference type="SAM" id="MobiDB-lite"/>
    </source>
</evidence>
<evidence type="ECO:0000313" key="6">
    <source>
        <dbReference type="EMBL" id="KAG6706060.1"/>
    </source>
</evidence>
<feature type="region of interest" description="Disordered" evidence="4">
    <location>
        <begin position="62"/>
        <end position="154"/>
    </location>
</feature>
<dbReference type="GO" id="GO:0005634">
    <property type="term" value="C:nucleus"/>
    <property type="evidence" value="ECO:0007669"/>
    <property type="project" value="UniProtKB-SubCell"/>
</dbReference>
<evidence type="ECO:0000256" key="3">
    <source>
        <dbReference type="ARBA" id="ARBA00023242"/>
    </source>
</evidence>
<reference evidence="6" key="1">
    <citation type="submission" date="2021-01" db="EMBL/GenBank/DDBJ databases">
        <authorList>
            <person name="Lovell J.T."/>
            <person name="Bentley N."/>
            <person name="Bhattarai G."/>
            <person name="Jenkins J.W."/>
            <person name="Sreedasyam A."/>
            <person name="Alarcon Y."/>
            <person name="Bock C."/>
            <person name="Boston L."/>
            <person name="Carlson J."/>
            <person name="Cervantes K."/>
            <person name="Clermont K."/>
            <person name="Krom N."/>
            <person name="Kubenka K."/>
            <person name="Mamidi S."/>
            <person name="Mattison C."/>
            <person name="Monteros M."/>
            <person name="Pisani C."/>
            <person name="Plott C."/>
            <person name="Rajasekar S."/>
            <person name="Rhein H.S."/>
            <person name="Rohla C."/>
            <person name="Song M."/>
            <person name="Hilaire R.S."/>
            <person name="Shu S."/>
            <person name="Wells L."/>
            <person name="Wang X."/>
            <person name="Webber J."/>
            <person name="Heerema R.J."/>
            <person name="Klein P."/>
            <person name="Conner P."/>
            <person name="Grauke L."/>
            <person name="Grimwood J."/>
            <person name="Schmutz J."/>
            <person name="Randall J.J."/>
        </authorList>
    </citation>
    <scope>NUCLEOTIDE SEQUENCE</scope>
    <source>
        <tissue evidence="6">Leaf</tissue>
    </source>
</reference>
<comment type="caution">
    <text evidence="6">The sequence shown here is derived from an EMBL/GenBank/DDBJ whole genome shotgun (WGS) entry which is preliminary data.</text>
</comment>
<dbReference type="PROSITE" id="PS51634">
    <property type="entry name" value="CRC"/>
    <property type="match status" value="1"/>
</dbReference>
<feature type="region of interest" description="Disordered" evidence="4">
    <location>
        <begin position="411"/>
        <end position="482"/>
    </location>
</feature>
<dbReference type="SMART" id="SM01114">
    <property type="entry name" value="CXC"/>
    <property type="match status" value="2"/>
</dbReference>
<evidence type="ECO:0000256" key="1">
    <source>
        <dbReference type="ARBA" id="ARBA00004123"/>
    </source>
</evidence>
<evidence type="ECO:0000256" key="2">
    <source>
        <dbReference type="ARBA" id="ARBA00007267"/>
    </source>
</evidence>
<protein>
    <recommendedName>
        <fullName evidence="5">CRC domain-containing protein</fullName>
    </recommendedName>
</protein>
<feature type="compositionally biased region" description="Basic and acidic residues" evidence="4">
    <location>
        <begin position="433"/>
        <end position="443"/>
    </location>
</feature>
<dbReference type="Pfam" id="PF03638">
    <property type="entry name" value="TCR"/>
    <property type="match status" value="2"/>
</dbReference>
<feature type="region of interest" description="Disordered" evidence="4">
    <location>
        <begin position="551"/>
        <end position="606"/>
    </location>
</feature>
<keyword evidence="3" id="KW-0539">Nucleus</keyword>
<dbReference type="InterPro" id="IPR005172">
    <property type="entry name" value="CRC"/>
</dbReference>
<evidence type="ECO:0000259" key="5">
    <source>
        <dbReference type="PROSITE" id="PS51634"/>
    </source>
</evidence>
<dbReference type="InterPro" id="IPR028307">
    <property type="entry name" value="Lin-54_fam"/>
</dbReference>
<dbReference type="AlphaFoldDB" id="A0A922ENH8"/>
<gene>
    <name evidence="6" type="ORF">I3842_07G208500</name>
</gene>
<feature type="compositionally biased region" description="Low complexity" evidence="4">
    <location>
        <begin position="62"/>
        <end position="98"/>
    </location>
</feature>
<organism evidence="6 7">
    <name type="scientific">Carya illinoinensis</name>
    <name type="common">Pecan</name>
    <dbReference type="NCBI Taxonomy" id="32201"/>
    <lineage>
        <taxon>Eukaryota</taxon>
        <taxon>Viridiplantae</taxon>
        <taxon>Streptophyta</taxon>
        <taxon>Embryophyta</taxon>
        <taxon>Tracheophyta</taxon>
        <taxon>Spermatophyta</taxon>
        <taxon>Magnoliopsida</taxon>
        <taxon>eudicotyledons</taxon>
        <taxon>Gunneridae</taxon>
        <taxon>Pentapetalae</taxon>
        <taxon>rosids</taxon>
        <taxon>fabids</taxon>
        <taxon>Fagales</taxon>
        <taxon>Juglandaceae</taxon>
        <taxon>Carya</taxon>
    </lineage>
</organism>
<feature type="compositionally biased region" description="Polar residues" evidence="4">
    <location>
        <begin position="559"/>
        <end position="570"/>
    </location>
</feature>
<sequence length="639" mass="70061">MEKVEQGEQNSDSGSKKLARQLDFTDAFRGSMNVSSPECQDSQKLLESKSLSQLHLQLQSRLHPQSQMKPQSHSQPQLQLQLQQPHSPAQLHLQLKLQPMPPQLPRPQLGPMVQRSHPVHKLPTPPMQVAKQESPRSRARANSEAKDGTPKKQKQCNCKSSRCLKLYCECFAAGIYCESCNCINCQNNVENEAARQEAVGATLERNPNAFRPKIASSSRESRDRMEDAAEAQVVGKHSKGCHCKKSGCLKKYCECFQANVLCSENCKCMDCKNFEGNKERRALFQEDRNAIVYVQNAANVAISGAIGSSGYGTPLVSKKRKRKEYFFGIAAKDQSNQKITPCQQDNHPKASVTSSLSSIPVSCTMNAAISGSSKLKYRSPLADILQLQDVKDLCSLLVILSEEATKTLAEKGGKMDGHTERGNVETFVGLSTQERKESRKGHDSQNTTPDGSFGRNQVDRVGSNDSGSDGVDMDNGRPISPGTLALMCDEQDFMAAGSPERVVSHGENINQKSLDGHGFTELFAEQERLVLTRLWDFLNRLITCGSIRETMPSPLAENDTGSEQKPSENGNGIIKSGSEMGSHKEAYGNGIINSPVPEASPGATAVTSCNEDLSLKVGLPNGNGEIKSHIDREWKLDRK</sequence>
<dbReference type="Proteomes" id="UP000811246">
    <property type="component" value="Chromosome 7"/>
</dbReference>
<proteinExistence type="inferred from homology"/>
<dbReference type="EMBL" id="CM031831">
    <property type="protein sequence ID" value="KAG6706060.1"/>
    <property type="molecule type" value="Genomic_DNA"/>
</dbReference>
<dbReference type="InterPro" id="IPR033467">
    <property type="entry name" value="Tesmin/TSO1-like_CXC"/>
</dbReference>
<name>A0A922ENH8_CARIL</name>
<feature type="region of interest" description="Disordered" evidence="4">
    <location>
        <begin position="1"/>
        <end position="21"/>
    </location>
</feature>
<feature type="compositionally biased region" description="Basic and acidic residues" evidence="4">
    <location>
        <begin position="411"/>
        <end position="423"/>
    </location>
</feature>